<feature type="compositionally biased region" description="Basic and acidic residues" evidence="2">
    <location>
        <begin position="10"/>
        <end position="19"/>
    </location>
</feature>
<dbReference type="Gene3D" id="3.30.450.20">
    <property type="entry name" value="PAS domain"/>
    <property type="match status" value="2"/>
</dbReference>
<dbReference type="InterPro" id="IPR000780">
    <property type="entry name" value="CheR_MeTrfase"/>
</dbReference>
<organism evidence="5 6">
    <name type="scientific">Pendulispora brunnea</name>
    <dbReference type="NCBI Taxonomy" id="2905690"/>
    <lineage>
        <taxon>Bacteria</taxon>
        <taxon>Pseudomonadati</taxon>
        <taxon>Myxococcota</taxon>
        <taxon>Myxococcia</taxon>
        <taxon>Myxococcales</taxon>
        <taxon>Sorangiineae</taxon>
        <taxon>Pendulisporaceae</taxon>
        <taxon>Pendulispora</taxon>
    </lineage>
</organism>
<name>A0ABZ2KDQ3_9BACT</name>
<keyword evidence="6" id="KW-1185">Reference proteome</keyword>
<dbReference type="CDD" id="cd16434">
    <property type="entry name" value="CheB-CheR_fusion"/>
    <property type="match status" value="1"/>
</dbReference>
<protein>
    <submittedName>
        <fullName evidence="5">PAS domain-containing protein</fullName>
    </submittedName>
</protein>
<dbReference type="Gene3D" id="3.40.50.180">
    <property type="entry name" value="Methylesterase CheB, C-terminal domain"/>
    <property type="match status" value="1"/>
</dbReference>
<dbReference type="RefSeq" id="WP_394846060.1">
    <property type="nucleotide sequence ID" value="NZ_CP089982.1"/>
</dbReference>
<feature type="domain" description="CheR-type methyltransferase" evidence="4">
    <location>
        <begin position="232"/>
        <end position="466"/>
    </location>
</feature>
<dbReference type="InterPro" id="IPR022641">
    <property type="entry name" value="CheR_N"/>
</dbReference>
<dbReference type="InterPro" id="IPR050903">
    <property type="entry name" value="Bact_Chemotaxis_MeTrfase"/>
</dbReference>
<dbReference type="EMBL" id="CP089982">
    <property type="protein sequence ID" value="WXA95453.1"/>
    <property type="molecule type" value="Genomic_DNA"/>
</dbReference>
<feature type="domain" description="CheB-type methylesterase" evidence="3">
    <location>
        <begin position="27"/>
        <end position="204"/>
    </location>
</feature>
<dbReference type="InterPro" id="IPR029063">
    <property type="entry name" value="SAM-dependent_MTases_sf"/>
</dbReference>
<dbReference type="PROSITE" id="PS50122">
    <property type="entry name" value="CHEB"/>
    <property type="match status" value="1"/>
</dbReference>
<feature type="active site" evidence="1">
    <location>
        <position position="33"/>
    </location>
</feature>
<feature type="region of interest" description="Disordered" evidence="2">
    <location>
        <begin position="1"/>
        <end position="20"/>
    </location>
</feature>
<dbReference type="SMART" id="SM00091">
    <property type="entry name" value="PAS"/>
    <property type="match status" value="2"/>
</dbReference>
<feature type="active site" evidence="1">
    <location>
        <position position="151"/>
    </location>
</feature>
<dbReference type="SUPFAM" id="SSF47757">
    <property type="entry name" value="Chemotaxis receptor methyltransferase CheR, N-terminal domain"/>
    <property type="match status" value="1"/>
</dbReference>
<keyword evidence="1" id="KW-0145">Chemotaxis</keyword>
<dbReference type="PRINTS" id="PR00996">
    <property type="entry name" value="CHERMTFRASE"/>
</dbReference>
<dbReference type="InterPro" id="IPR035965">
    <property type="entry name" value="PAS-like_dom_sf"/>
</dbReference>
<dbReference type="PANTHER" id="PTHR24422:SF27">
    <property type="entry name" value="PROTEIN-GLUTAMATE O-METHYLTRANSFERASE"/>
    <property type="match status" value="1"/>
</dbReference>
<dbReference type="InterPro" id="IPR035909">
    <property type="entry name" value="CheB_C"/>
</dbReference>
<dbReference type="Pfam" id="PF01339">
    <property type="entry name" value="CheB_methylest"/>
    <property type="match status" value="1"/>
</dbReference>
<dbReference type="InterPro" id="IPR000014">
    <property type="entry name" value="PAS"/>
</dbReference>
<keyword evidence="1" id="KW-0378">Hydrolase</keyword>
<feature type="active site" evidence="1">
    <location>
        <position position="59"/>
    </location>
</feature>
<reference evidence="5 6" key="1">
    <citation type="submission" date="2021-12" db="EMBL/GenBank/DDBJ databases">
        <title>Discovery of the Pendulisporaceae a myxobacterial family with distinct sporulation behavior and unique specialized metabolism.</title>
        <authorList>
            <person name="Garcia R."/>
            <person name="Popoff A."/>
            <person name="Bader C.D."/>
            <person name="Loehr J."/>
            <person name="Walesch S."/>
            <person name="Walt C."/>
            <person name="Boldt J."/>
            <person name="Bunk B."/>
            <person name="Haeckl F.J.F.P.J."/>
            <person name="Gunesch A.P."/>
            <person name="Birkelbach J."/>
            <person name="Nuebel U."/>
            <person name="Pietschmann T."/>
            <person name="Bach T."/>
            <person name="Mueller R."/>
        </authorList>
    </citation>
    <scope>NUCLEOTIDE SEQUENCE [LARGE SCALE GENOMIC DNA]</scope>
    <source>
        <strain evidence="5 6">MSr12523</strain>
    </source>
</reference>
<dbReference type="SUPFAM" id="SSF55785">
    <property type="entry name" value="PYP-like sensor domain (PAS domain)"/>
    <property type="match status" value="1"/>
</dbReference>
<dbReference type="Pfam" id="PF13596">
    <property type="entry name" value="PAS_10"/>
    <property type="match status" value="1"/>
</dbReference>
<dbReference type="SUPFAM" id="SSF52738">
    <property type="entry name" value="Methylesterase CheB, C-terminal domain"/>
    <property type="match status" value="1"/>
</dbReference>
<evidence type="ECO:0000313" key="6">
    <source>
        <dbReference type="Proteomes" id="UP001379533"/>
    </source>
</evidence>
<feature type="compositionally biased region" description="Low complexity" evidence="2">
    <location>
        <begin position="688"/>
        <end position="699"/>
    </location>
</feature>
<gene>
    <name evidence="5" type="ORF">LZC95_01185</name>
</gene>
<dbReference type="Pfam" id="PF01739">
    <property type="entry name" value="CheR"/>
    <property type="match status" value="1"/>
</dbReference>
<dbReference type="Proteomes" id="UP001379533">
    <property type="component" value="Chromosome"/>
</dbReference>
<sequence>MSNDDVSAPDEGRGGHPNDETDATFIIVGVGASAGGIEALAHLVGRLTLDHLALVVIQHLAPSHESFLAPLLARNSSIRVQTAEDGMRVEPNGIYVIPPNVNLAILSGVLHLMPPTPRPGPALSVDFFFRSLAEDQGSRAVGVVLSGTGTDGTLGLKAIKQAGGITFAQDPNTAKYDGMPRHALASGCVDFCLAPDAIAGELMSIGHHPYWHERAVPRPKTEFEGVSKLILLMRSMFGNDLTYYKPSTIERRIERRLALHKFERLEDYVKLAQSNPDEVRALYKDILISVTSFFRDTEAYEALRTRIFPRMLENKGPGSSIRIWVPASSTGEEAYSIAIALLEFLDDRAQEYRIQIFGTDVDENAISHARRGVYPENIVLDVTPEHLRRFFVKKDASYQISRRVRDMVVFSVQNITKDAPFSRLDLVSCRNLLIYLQPAMQKKVLRILHYSLNPNGFLLLGTSETVGDSPDLFSLVDRKNKLYAAKHVPTQTSADIGFGTGVRETALVAPTTANMRPILNIAALAERKILEVYGPPGVVINENLEILHFRGRTGPYFEPAAGAASLNILRLARPEIHADIRRTIHQSIKDDVRASAVCKMTENGSTRSFRIDVLPVTEPETKSNCMLVLFVELPELPGPAQVLTQAPSAVDESRLQDMERELLVAREYLQSTIEELESANEELKSSNEELQSSNEELQSTNEELETSKEELQSANEELTTVNDELQTRMLEQQLTNDDLHNVLNGVDTMLIITGIDLRIRRFTFAAEKHLNLLPGDIGRSISHLNPFVGGLRLEQLGADVIETLTPFTQEVQAPDQRWYSLRMTPYKTLEHSITGVVITLADIDVRRRAFQLGQDVAEYAGMFLDVIGHPLTIIDARKKIVWANRHFYPNFGVSPDGVIGKSFAELPSGPWKNPKLDEFVEATMVTGGSFHEIEISYAVEGETPTKSVRVSGSRMPPMGGNAGLLLLSFENATTERASSA</sequence>
<dbReference type="SUPFAM" id="SSF53335">
    <property type="entry name" value="S-adenosyl-L-methionine-dependent methyltransferases"/>
    <property type="match status" value="1"/>
</dbReference>
<dbReference type="SMART" id="SM00138">
    <property type="entry name" value="MeTrc"/>
    <property type="match status" value="1"/>
</dbReference>
<dbReference type="PANTHER" id="PTHR24422">
    <property type="entry name" value="CHEMOTAXIS PROTEIN METHYLTRANSFERASE"/>
    <property type="match status" value="1"/>
</dbReference>
<evidence type="ECO:0000313" key="5">
    <source>
        <dbReference type="EMBL" id="WXA95453.1"/>
    </source>
</evidence>
<evidence type="ECO:0000259" key="4">
    <source>
        <dbReference type="PROSITE" id="PS50123"/>
    </source>
</evidence>
<evidence type="ECO:0000256" key="2">
    <source>
        <dbReference type="SAM" id="MobiDB-lite"/>
    </source>
</evidence>
<dbReference type="PROSITE" id="PS50123">
    <property type="entry name" value="CHER"/>
    <property type="match status" value="1"/>
</dbReference>
<evidence type="ECO:0000259" key="3">
    <source>
        <dbReference type="PROSITE" id="PS50122"/>
    </source>
</evidence>
<feature type="region of interest" description="Disordered" evidence="2">
    <location>
        <begin position="680"/>
        <end position="713"/>
    </location>
</feature>
<dbReference type="Pfam" id="PF03705">
    <property type="entry name" value="CheR_N"/>
    <property type="match status" value="1"/>
</dbReference>
<dbReference type="Gene3D" id="3.40.50.150">
    <property type="entry name" value="Vaccinia Virus protein VP39"/>
    <property type="match status" value="1"/>
</dbReference>
<dbReference type="InterPro" id="IPR000673">
    <property type="entry name" value="Sig_transdc_resp-reg_Me-estase"/>
</dbReference>
<proteinExistence type="predicted"/>
<dbReference type="InterPro" id="IPR022642">
    <property type="entry name" value="CheR_C"/>
</dbReference>
<accession>A0ABZ2KDQ3</accession>
<evidence type="ECO:0000256" key="1">
    <source>
        <dbReference type="PROSITE-ProRule" id="PRU00050"/>
    </source>
</evidence>